<feature type="transmembrane region" description="Helical" evidence="2">
    <location>
        <begin position="367"/>
        <end position="387"/>
    </location>
</feature>
<dbReference type="KEGG" id="emx:FKV68_20245"/>
<dbReference type="EMBL" id="CP041238">
    <property type="protein sequence ID" value="QLL63604.1"/>
    <property type="molecule type" value="Genomic_DNA"/>
</dbReference>
<dbReference type="RefSeq" id="WP_180939477.1">
    <property type="nucleotide sequence ID" value="NZ_CP041238.1"/>
</dbReference>
<protein>
    <submittedName>
        <fullName evidence="3">Uncharacterized protein</fullName>
    </submittedName>
</protein>
<feature type="compositionally biased region" description="Basic and acidic residues" evidence="1">
    <location>
        <begin position="11"/>
        <end position="21"/>
    </location>
</feature>
<keyword evidence="2" id="KW-0812">Transmembrane</keyword>
<proteinExistence type="predicted"/>
<feature type="transmembrane region" description="Helical" evidence="2">
    <location>
        <begin position="227"/>
        <end position="247"/>
    </location>
</feature>
<organism evidence="3 4">
    <name type="scientific">Sinorhizobium mexicanum</name>
    <dbReference type="NCBI Taxonomy" id="375549"/>
    <lineage>
        <taxon>Bacteria</taxon>
        <taxon>Pseudomonadati</taxon>
        <taxon>Pseudomonadota</taxon>
        <taxon>Alphaproteobacteria</taxon>
        <taxon>Hyphomicrobiales</taxon>
        <taxon>Rhizobiaceae</taxon>
        <taxon>Sinorhizobium/Ensifer group</taxon>
        <taxon>Sinorhizobium</taxon>
    </lineage>
</organism>
<feature type="transmembrane region" description="Helical" evidence="2">
    <location>
        <begin position="303"/>
        <end position="322"/>
    </location>
</feature>
<evidence type="ECO:0000313" key="4">
    <source>
        <dbReference type="Proteomes" id="UP000510721"/>
    </source>
</evidence>
<sequence length="402" mass="44606">MLQTTFGKDAIKAADPDHDDPGSNQPRISVPRPVPAFTERDTRLDVFRALCLLTIFINHVPGQYLEYLTHKNIGFSDSAEAFVLISGLSVGAAYGAKFVRGARLGLTLKMWRRALTLYVAHIMTSVVTLAIFAGGALYFGRQDLIGEINIRPFVEQTEQGIVAMVLLGHQLGYNNILSLYAALFLMLPGVLWLRAVGRWVLLALSAALWLAAGWFKLVPSNFLDEGYWFLNPWSWQFLFVIGILCMSHVRAGGRLPRHWLLIGVSAAYLLVSAFWVLFSWWNIDFSFGLPAVLTGFDKTFLSLTRLLHVLALAYLLAITPAVSRLTRLEGNHPLVMIGRHSLAVFIFGTILAMAGQVLLFVTGRDPIIGSLFVVAGIALHFVYAYYLDWLKDVAVAKPLRAA</sequence>
<feature type="transmembrane region" description="Helical" evidence="2">
    <location>
        <begin position="342"/>
        <end position="361"/>
    </location>
</feature>
<evidence type="ECO:0000313" key="3">
    <source>
        <dbReference type="EMBL" id="QLL63604.1"/>
    </source>
</evidence>
<keyword evidence="2" id="KW-1133">Transmembrane helix</keyword>
<feature type="transmembrane region" description="Helical" evidence="2">
    <location>
        <begin position="78"/>
        <end position="96"/>
    </location>
</feature>
<feature type="transmembrane region" description="Helical" evidence="2">
    <location>
        <begin position="199"/>
        <end position="215"/>
    </location>
</feature>
<evidence type="ECO:0000256" key="1">
    <source>
        <dbReference type="SAM" id="MobiDB-lite"/>
    </source>
</evidence>
<gene>
    <name evidence="3" type="ORF">FKV68_20245</name>
</gene>
<feature type="region of interest" description="Disordered" evidence="1">
    <location>
        <begin position="11"/>
        <end position="33"/>
    </location>
</feature>
<dbReference type="AlphaFoldDB" id="A0A859QH29"/>
<evidence type="ECO:0000256" key="2">
    <source>
        <dbReference type="SAM" id="Phobius"/>
    </source>
</evidence>
<dbReference type="Proteomes" id="UP000510721">
    <property type="component" value="Chromosome"/>
</dbReference>
<feature type="transmembrane region" description="Helical" evidence="2">
    <location>
        <begin position="172"/>
        <end position="192"/>
    </location>
</feature>
<reference evidence="3 4" key="1">
    <citation type="submission" date="2019-06" db="EMBL/GenBank/DDBJ databases">
        <title>Complete genome sequence of Ensifer mexicanus ITTG R7 isolated from nodules of Acacia angustissima (Mill.) Kuntze.</title>
        <authorList>
            <person name="Rincon-Rosales R."/>
            <person name="Rogel M.A."/>
            <person name="Guerrero G."/>
            <person name="Rincon-Molina C.I."/>
            <person name="Lopez-Lopez A."/>
            <person name="Martinez-Romero E."/>
        </authorList>
    </citation>
    <scope>NUCLEOTIDE SEQUENCE [LARGE SCALE GENOMIC DNA]</scope>
    <source>
        <strain evidence="3 4">ITTG R7</strain>
    </source>
</reference>
<feature type="transmembrane region" description="Helical" evidence="2">
    <location>
        <begin position="259"/>
        <end position="283"/>
    </location>
</feature>
<feature type="transmembrane region" description="Helical" evidence="2">
    <location>
        <begin position="117"/>
        <end position="139"/>
    </location>
</feature>
<accession>A0A859QH29</accession>
<dbReference type="InterPro" id="IPR014550">
    <property type="entry name" value="UCP028704_OpgC"/>
</dbReference>
<dbReference type="PANTHER" id="PTHR38592:SF3">
    <property type="entry name" value="BLL4819 PROTEIN"/>
    <property type="match status" value="1"/>
</dbReference>
<dbReference type="PANTHER" id="PTHR38592">
    <property type="entry name" value="BLL4819 PROTEIN"/>
    <property type="match status" value="1"/>
</dbReference>
<dbReference type="Pfam" id="PF10129">
    <property type="entry name" value="OpgC_C"/>
    <property type="match status" value="1"/>
</dbReference>
<dbReference type="PIRSF" id="PIRSF028704">
    <property type="entry name" value="UPC028704"/>
    <property type="match status" value="1"/>
</dbReference>
<keyword evidence="4" id="KW-1185">Reference proteome</keyword>
<keyword evidence="2" id="KW-0472">Membrane</keyword>
<name>A0A859QH29_9HYPH</name>